<keyword evidence="1" id="KW-0732">Signal</keyword>
<protein>
    <submittedName>
        <fullName evidence="3">Uncharacterized protein</fullName>
    </submittedName>
</protein>
<evidence type="ECO:0000313" key="4">
    <source>
        <dbReference type="Proteomes" id="UP000326505"/>
    </source>
</evidence>
<dbReference type="KEGG" id="sspb:CP982_36090"/>
<dbReference type="AlphaFoldDB" id="A0A5P2XLQ2"/>
<reference evidence="3 4" key="1">
    <citation type="submission" date="2017-09" db="EMBL/GenBank/DDBJ databases">
        <authorList>
            <person name="Lee N."/>
            <person name="Cho B.-K."/>
        </authorList>
    </citation>
    <scope>NUCLEOTIDE SEQUENCE [LARGE SCALE GENOMIC DNA]</scope>
    <source>
        <strain evidence="3 4">ATCC 27465</strain>
    </source>
</reference>
<evidence type="ECO:0000256" key="1">
    <source>
        <dbReference type="SAM" id="SignalP"/>
    </source>
</evidence>
<accession>A0A5P2XLQ2</accession>
<evidence type="ECO:0000313" key="2">
    <source>
        <dbReference type="EMBL" id="MBB5105447.1"/>
    </source>
</evidence>
<evidence type="ECO:0000313" key="5">
    <source>
        <dbReference type="Proteomes" id="UP000549009"/>
    </source>
</evidence>
<sequence>MIKRVAVGVAAAALCAFGGGVAVADAGGNGAHATGAAAAHGPAAGSDVAPGAWELRPAKHSVVAAGWLDKPRPGEL</sequence>
<evidence type="ECO:0000313" key="3">
    <source>
        <dbReference type="EMBL" id="QEV63456.1"/>
    </source>
</evidence>
<feature type="chain" id="PRO_5044623468" evidence="1">
    <location>
        <begin position="25"/>
        <end position="76"/>
    </location>
</feature>
<gene>
    <name evidence="3" type="ORF">CP982_36090</name>
    <name evidence="2" type="ORF">FHS40_004542</name>
</gene>
<dbReference type="EMBL" id="CP023690">
    <property type="protein sequence ID" value="QEV63456.1"/>
    <property type="molecule type" value="Genomic_DNA"/>
</dbReference>
<reference evidence="2 5" key="2">
    <citation type="submission" date="2020-08" db="EMBL/GenBank/DDBJ databases">
        <title>Genomic Encyclopedia of Type Strains, Phase III (KMG-III): the genomes of soil and plant-associated and newly described type strains.</title>
        <authorList>
            <person name="Whitman W."/>
        </authorList>
    </citation>
    <scope>NUCLEOTIDE SEQUENCE [LARGE SCALE GENOMIC DNA]</scope>
    <source>
        <strain evidence="2 5">CECT 3146</strain>
    </source>
</reference>
<dbReference type="EMBL" id="JACHJD010000007">
    <property type="protein sequence ID" value="MBB5105447.1"/>
    <property type="molecule type" value="Genomic_DNA"/>
</dbReference>
<keyword evidence="5" id="KW-1185">Reference proteome</keyword>
<dbReference type="Proteomes" id="UP000326505">
    <property type="component" value="Chromosome"/>
</dbReference>
<organism evidence="3 4">
    <name type="scientific">Streptomyces spectabilis</name>
    <dbReference type="NCBI Taxonomy" id="68270"/>
    <lineage>
        <taxon>Bacteria</taxon>
        <taxon>Bacillati</taxon>
        <taxon>Actinomycetota</taxon>
        <taxon>Actinomycetes</taxon>
        <taxon>Kitasatosporales</taxon>
        <taxon>Streptomycetaceae</taxon>
        <taxon>Streptomyces</taxon>
    </lineage>
</organism>
<dbReference type="RefSeq" id="WP_150514307.1">
    <property type="nucleotide sequence ID" value="NZ_BMSQ01000006.1"/>
</dbReference>
<dbReference type="Proteomes" id="UP000549009">
    <property type="component" value="Unassembled WGS sequence"/>
</dbReference>
<proteinExistence type="predicted"/>
<feature type="signal peptide" evidence="1">
    <location>
        <begin position="1"/>
        <end position="24"/>
    </location>
</feature>
<name>A0A5P2XLQ2_STRST</name>